<protein>
    <recommendedName>
        <fullName evidence="1">non-specific serine/threonine protein kinase</fullName>
        <ecNumber evidence="1">2.7.11.1</ecNumber>
    </recommendedName>
</protein>
<comment type="catalytic activity">
    <reaction evidence="7">
        <text>L-threonyl-[protein] + ATP = O-phospho-L-threonyl-[protein] + ADP + H(+)</text>
        <dbReference type="Rhea" id="RHEA:46608"/>
        <dbReference type="Rhea" id="RHEA-COMP:11060"/>
        <dbReference type="Rhea" id="RHEA-COMP:11605"/>
        <dbReference type="ChEBI" id="CHEBI:15378"/>
        <dbReference type="ChEBI" id="CHEBI:30013"/>
        <dbReference type="ChEBI" id="CHEBI:30616"/>
        <dbReference type="ChEBI" id="CHEBI:61977"/>
        <dbReference type="ChEBI" id="CHEBI:456216"/>
        <dbReference type="EC" id="2.7.11.1"/>
    </reaction>
</comment>
<evidence type="ECO:0000256" key="7">
    <source>
        <dbReference type="ARBA" id="ARBA00047899"/>
    </source>
</evidence>
<dbReference type="SUPFAM" id="SSF56112">
    <property type="entry name" value="Protein kinase-like (PK-like)"/>
    <property type="match status" value="1"/>
</dbReference>
<dbReference type="PANTHER" id="PTHR24356">
    <property type="entry name" value="SERINE/THREONINE-PROTEIN KINASE"/>
    <property type="match status" value="1"/>
</dbReference>
<dbReference type="InterPro" id="IPR011009">
    <property type="entry name" value="Kinase-like_dom_sf"/>
</dbReference>
<keyword evidence="5 10" id="KW-0418">Kinase</keyword>
<accession>A0A9P6H8G4</accession>
<evidence type="ECO:0000256" key="8">
    <source>
        <dbReference type="ARBA" id="ARBA00048679"/>
    </source>
</evidence>
<dbReference type="PROSITE" id="PS50011">
    <property type="entry name" value="PROTEIN_KINASE_DOM"/>
    <property type="match status" value="1"/>
</dbReference>
<dbReference type="InterPro" id="IPR050236">
    <property type="entry name" value="Ser_Thr_kinase_AGC"/>
</dbReference>
<evidence type="ECO:0000313" key="11">
    <source>
        <dbReference type="Proteomes" id="UP000736335"/>
    </source>
</evidence>
<evidence type="ECO:0000259" key="9">
    <source>
        <dbReference type="PROSITE" id="PS50011"/>
    </source>
</evidence>
<evidence type="ECO:0000256" key="6">
    <source>
        <dbReference type="ARBA" id="ARBA00022840"/>
    </source>
</evidence>
<keyword evidence="11" id="KW-1185">Reference proteome</keyword>
<organism evidence="10 11">
    <name type="scientific">Thelephora terrestris</name>
    <dbReference type="NCBI Taxonomy" id="56493"/>
    <lineage>
        <taxon>Eukaryota</taxon>
        <taxon>Fungi</taxon>
        <taxon>Dikarya</taxon>
        <taxon>Basidiomycota</taxon>
        <taxon>Agaricomycotina</taxon>
        <taxon>Agaricomycetes</taxon>
        <taxon>Thelephorales</taxon>
        <taxon>Thelephoraceae</taxon>
        <taxon>Thelephora</taxon>
    </lineage>
</organism>
<dbReference type="SMART" id="SM00220">
    <property type="entry name" value="S_TKc"/>
    <property type="match status" value="1"/>
</dbReference>
<feature type="domain" description="Protein kinase" evidence="9">
    <location>
        <begin position="1"/>
        <end position="199"/>
    </location>
</feature>
<reference evidence="10" key="2">
    <citation type="submission" date="2020-11" db="EMBL/GenBank/DDBJ databases">
        <authorList>
            <consortium name="DOE Joint Genome Institute"/>
            <person name="Kuo A."/>
            <person name="Miyauchi S."/>
            <person name="Kiss E."/>
            <person name="Drula E."/>
            <person name="Kohler A."/>
            <person name="Sanchez-Garcia M."/>
            <person name="Andreopoulos B."/>
            <person name="Barry K.W."/>
            <person name="Bonito G."/>
            <person name="Buee M."/>
            <person name="Carver A."/>
            <person name="Chen C."/>
            <person name="Cichocki N."/>
            <person name="Clum A."/>
            <person name="Culley D."/>
            <person name="Crous P.W."/>
            <person name="Fauchery L."/>
            <person name="Girlanda M."/>
            <person name="Hayes R."/>
            <person name="Keri Z."/>
            <person name="Labutti K."/>
            <person name="Lipzen A."/>
            <person name="Lombard V."/>
            <person name="Magnuson J."/>
            <person name="Maillard F."/>
            <person name="Morin E."/>
            <person name="Murat C."/>
            <person name="Nolan M."/>
            <person name="Ohm R."/>
            <person name="Pangilinan J."/>
            <person name="Pereira M."/>
            <person name="Perotto S."/>
            <person name="Peter M."/>
            <person name="Riley R."/>
            <person name="Sitrit Y."/>
            <person name="Stielow B."/>
            <person name="Szollosi G."/>
            <person name="Zifcakova L."/>
            <person name="Stursova M."/>
            <person name="Spatafora J.W."/>
            <person name="Tedersoo L."/>
            <person name="Vaario L.-M."/>
            <person name="Yamada A."/>
            <person name="Yan M."/>
            <person name="Wang P."/>
            <person name="Xu J."/>
            <person name="Bruns T."/>
            <person name="Baldrian P."/>
            <person name="Vilgalys R."/>
            <person name="Henrissat B."/>
            <person name="Grigoriev I.V."/>
            <person name="Hibbett D."/>
            <person name="Nagy L.G."/>
            <person name="Martin F.M."/>
        </authorList>
    </citation>
    <scope>NUCLEOTIDE SEQUENCE</scope>
    <source>
        <strain evidence="10">UH-Tt-Lm1</strain>
    </source>
</reference>
<dbReference type="PANTHER" id="PTHR24356:SF418">
    <property type="entry name" value="SERINE_THREONINE-PROTEIN KINASE WARTS"/>
    <property type="match status" value="1"/>
</dbReference>
<reference evidence="10" key="1">
    <citation type="journal article" date="2020" name="Nat. Commun.">
        <title>Large-scale genome sequencing of mycorrhizal fungi provides insights into the early evolution of symbiotic traits.</title>
        <authorList>
            <person name="Miyauchi S."/>
            <person name="Kiss E."/>
            <person name="Kuo A."/>
            <person name="Drula E."/>
            <person name="Kohler A."/>
            <person name="Sanchez-Garcia M."/>
            <person name="Morin E."/>
            <person name="Andreopoulos B."/>
            <person name="Barry K.W."/>
            <person name="Bonito G."/>
            <person name="Buee M."/>
            <person name="Carver A."/>
            <person name="Chen C."/>
            <person name="Cichocki N."/>
            <person name="Clum A."/>
            <person name="Culley D."/>
            <person name="Crous P.W."/>
            <person name="Fauchery L."/>
            <person name="Girlanda M."/>
            <person name="Hayes R.D."/>
            <person name="Keri Z."/>
            <person name="LaButti K."/>
            <person name="Lipzen A."/>
            <person name="Lombard V."/>
            <person name="Magnuson J."/>
            <person name="Maillard F."/>
            <person name="Murat C."/>
            <person name="Nolan M."/>
            <person name="Ohm R.A."/>
            <person name="Pangilinan J."/>
            <person name="Pereira M.F."/>
            <person name="Perotto S."/>
            <person name="Peter M."/>
            <person name="Pfister S."/>
            <person name="Riley R."/>
            <person name="Sitrit Y."/>
            <person name="Stielow J.B."/>
            <person name="Szollosi G."/>
            <person name="Zifcakova L."/>
            <person name="Stursova M."/>
            <person name="Spatafora J.W."/>
            <person name="Tedersoo L."/>
            <person name="Vaario L.M."/>
            <person name="Yamada A."/>
            <person name="Yan M."/>
            <person name="Wang P."/>
            <person name="Xu J."/>
            <person name="Bruns T."/>
            <person name="Baldrian P."/>
            <person name="Vilgalys R."/>
            <person name="Dunand C."/>
            <person name="Henrissat B."/>
            <person name="Grigoriev I.V."/>
            <person name="Hibbett D."/>
            <person name="Nagy L.G."/>
            <person name="Martin F.M."/>
        </authorList>
    </citation>
    <scope>NUCLEOTIDE SEQUENCE</scope>
    <source>
        <strain evidence="10">UH-Tt-Lm1</strain>
    </source>
</reference>
<evidence type="ECO:0000256" key="4">
    <source>
        <dbReference type="ARBA" id="ARBA00022741"/>
    </source>
</evidence>
<dbReference type="InterPro" id="IPR000719">
    <property type="entry name" value="Prot_kinase_dom"/>
</dbReference>
<dbReference type="PROSITE" id="PS00108">
    <property type="entry name" value="PROTEIN_KINASE_ST"/>
    <property type="match status" value="1"/>
</dbReference>
<keyword evidence="2" id="KW-0723">Serine/threonine-protein kinase</keyword>
<keyword evidence="3" id="KW-0808">Transferase</keyword>
<evidence type="ECO:0000256" key="1">
    <source>
        <dbReference type="ARBA" id="ARBA00012513"/>
    </source>
</evidence>
<dbReference type="OrthoDB" id="3155533at2759"/>
<evidence type="ECO:0000256" key="5">
    <source>
        <dbReference type="ARBA" id="ARBA00022777"/>
    </source>
</evidence>
<sequence>MDCHGVFQDEGSVYFAMDHLRSDMHSLLVEKIHPRRMKKWIAQMALGIAALHDMGIIHRDIKPENVLVDRCDNVRIFDYGTAYIHNKPVRRGRKYSQELVGTRQYLAPEFLSGKSYGPTVDYWALGCTVFDLIAGDILFANDDRLWEYLEWDAAAEGVSYFRWRRPKLSEAEEDLLSGLLSRDSRTRYTLDELRVHPYFFDSKGRNVFDEVLRESAADTHGWSLFFSSSNASH</sequence>
<dbReference type="EMBL" id="WIUZ02000014">
    <property type="protein sequence ID" value="KAF9781276.1"/>
    <property type="molecule type" value="Genomic_DNA"/>
</dbReference>
<keyword evidence="6" id="KW-0067">ATP-binding</keyword>
<comment type="caution">
    <text evidence="10">The sequence shown here is derived from an EMBL/GenBank/DDBJ whole genome shotgun (WGS) entry which is preliminary data.</text>
</comment>
<dbReference type="AlphaFoldDB" id="A0A9P6H8G4"/>
<evidence type="ECO:0000313" key="10">
    <source>
        <dbReference type="EMBL" id="KAF9781276.1"/>
    </source>
</evidence>
<dbReference type="Gene3D" id="1.10.510.10">
    <property type="entry name" value="Transferase(Phosphotransferase) domain 1"/>
    <property type="match status" value="1"/>
</dbReference>
<dbReference type="InterPro" id="IPR008271">
    <property type="entry name" value="Ser/Thr_kinase_AS"/>
</dbReference>
<dbReference type="GO" id="GO:0004674">
    <property type="term" value="F:protein serine/threonine kinase activity"/>
    <property type="evidence" value="ECO:0007669"/>
    <property type="project" value="UniProtKB-KW"/>
</dbReference>
<evidence type="ECO:0000256" key="2">
    <source>
        <dbReference type="ARBA" id="ARBA00022527"/>
    </source>
</evidence>
<gene>
    <name evidence="10" type="ORF">BJ322DRAFT_1010898</name>
</gene>
<dbReference type="GO" id="GO:0035556">
    <property type="term" value="P:intracellular signal transduction"/>
    <property type="evidence" value="ECO:0007669"/>
    <property type="project" value="TreeGrafter"/>
</dbReference>
<comment type="catalytic activity">
    <reaction evidence="8">
        <text>L-seryl-[protein] + ATP = O-phospho-L-seryl-[protein] + ADP + H(+)</text>
        <dbReference type="Rhea" id="RHEA:17989"/>
        <dbReference type="Rhea" id="RHEA-COMP:9863"/>
        <dbReference type="Rhea" id="RHEA-COMP:11604"/>
        <dbReference type="ChEBI" id="CHEBI:15378"/>
        <dbReference type="ChEBI" id="CHEBI:29999"/>
        <dbReference type="ChEBI" id="CHEBI:30616"/>
        <dbReference type="ChEBI" id="CHEBI:83421"/>
        <dbReference type="ChEBI" id="CHEBI:456216"/>
        <dbReference type="EC" id="2.7.11.1"/>
    </reaction>
</comment>
<dbReference type="Proteomes" id="UP000736335">
    <property type="component" value="Unassembled WGS sequence"/>
</dbReference>
<dbReference type="Pfam" id="PF00069">
    <property type="entry name" value="Pkinase"/>
    <property type="match status" value="1"/>
</dbReference>
<dbReference type="GO" id="GO:0005524">
    <property type="term" value="F:ATP binding"/>
    <property type="evidence" value="ECO:0007669"/>
    <property type="project" value="UniProtKB-KW"/>
</dbReference>
<name>A0A9P6H8G4_9AGAM</name>
<dbReference type="EC" id="2.7.11.1" evidence="1"/>
<proteinExistence type="predicted"/>
<evidence type="ECO:0000256" key="3">
    <source>
        <dbReference type="ARBA" id="ARBA00022679"/>
    </source>
</evidence>
<keyword evidence="4" id="KW-0547">Nucleotide-binding</keyword>